<dbReference type="Proteomes" id="UP000025227">
    <property type="component" value="Unplaced"/>
</dbReference>
<protein>
    <submittedName>
        <fullName evidence="3">Branchpoint-bridging protein</fullName>
    </submittedName>
</protein>
<proteinExistence type="predicted"/>
<name>A0A7I4Y6D4_HAECO</name>
<organism evidence="2 3">
    <name type="scientific">Haemonchus contortus</name>
    <name type="common">Barber pole worm</name>
    <dbReference type="NCBI Taxonomy" id="6289"/>
    <lineage>
        <taxon>Eukaryota</taxon>
        <taxon>Metazoa</taxon>
        <taxon>Ecdysozoa</taxon>
        <taxon>Nematoda</taxon>
        <taxon>Chromadorea</taxon>
        <taxon>Rhabditida</taxon>
        <taxon>Rhabditina</taxon>
        <taxon>Rhabditomorpha</taxon>
        <taxon>Strongyloidea</taxon>
        <taxon>Trichostrongylidae</taxon>
        <taxon>Haemonchus</taxon>
    </lineage>
</organism>
<feature type="region of interest" description="Disordered" evidence="1">
    <location>
        <begin position="51"/>
        <end position="93"/>
    </location>
</feature>
<accession>A0A7I4Y6D4</accession>
<evidence type="ECO:0000313" key="3">
    <source>
        <dbReference type="WBParaSite" id="HCON_00051600-00001"/>
    </source>
</evidence>
<evidence type="ECO:0000313" key="2">
    <source>
        <dbReference type="Proteomes" id="UP000025227"/>
    </source>
</evidence>
<dbReference type="OrthoDB" id="5873895at2759"/>
<dbReference type="AlphaFoldDB" id="A0A7I4Y6D4"/>
<reference evidence="3" key="1">
    <citation type="submission" date="2020-12" db="UniProtKB">
        <authorList>
            <consortium name="WormBaseParasite"/>
        </authorList>
    </citation>
    <scope>IDENTIFICATION</scope>
    <source>
        <strain evidence="3">MHco3</strain>
    </source>
</reference>
<dbReference type="WBParaSite" id="HCON_00051600-00001">
    <property type="protein sequence ID" value="HCON_00051600-00001"/>
    <property type="gene ID" value="HCON_00051600"/>
</dbReference>
<keyword evidence="2" id="KW-1185">Reference proteome</keyword>
<evidence type="ECO:0000256" key="1">
    <source>
        <dbReference type="SAM" id="MobiDB-lite"/>
    </source>
</evidence>
<sequence>LLAMNDFGVRVFPSSSSNAIRNSGKVLHYSPAPADPPIDYTLRVKPNSNAVPTIPWKPGHKSTSAPQQHVNNWSKQRQSSAENSNLRRYPAENGPAAVEKFRDTVEESASVLEDLDHLLDSEELTLQQRMSRLEIRRGQPLPNSIPIAAAAKEREEKRYSHQIPVKSNFRLRRGSSTETSPTEPVPLRPQRPQRRIAPQRVSSYGEDVSNERRKSMVEDMYKETERRIDEAIQLYTPEYFKQRMTLSPTLPLWKCELMARKLSNETIEKIQEDAWRDFAEWKRLHAPSITIQPTWRNKRQPMLP</sequence>
<feature type="compositionally biased region" description="Polar residues" evidence="1">
    <location>
        <begin position="61"/>
        <end position="86"/>
    </location>
</feature>
<feature type="region of interest" description="Disordered" evidence="1">
    <location>
        <begin position="153"/>
        <end position="211"/>
    </location>
</feature>